<evidence type="ECO:0000313" key="2">
    <source>
        <dbReference type="Proteomes" id="UP001148313"/>
    </source>
</evidence>
<accession>A0ABT4VNR6</accession>
<dbReference type="RefSeq" id="WP_271090075.1">
    <property type="nucleotide sequence ID" value="NZ_JAPJZH010000007.1"/>
</dbReference>
<dbReference type="EMBL" id="JAPJZH010000007">
    <property type="protein sequence ID" value="MDA4846340.1"/>
    <property type="molecule type" value="Genomic_DNA"/>
</dbReference>
<proteinExistence type="predicted"/>
<evidence type="ECO:0008006" key="3">
    <source>
        <dbReference type="Google" id="ProtNLM"/>
    </source>
</evidence>
<keyword evidence="2" id="KW-1185">Reference proteome</keyword>
<protein>
    <recommendedName>
        <fullName evidence="3">Beta-lactamase-related domain-containing protein</fullName>
    </recommendedName>
</protein>
<reference evidence="1" key="1">
    <citation type="submission" date="2022-11" db="EMBL/GenBank/DDBJ databases">
        <title>Hoeflea poritis sp. nov., isolated from scleractinian coral Porites lutea.</title>
        <authorList>
            <person name="Zhang G."/>
            <person name="Wei Q."/>
            <person name="Cai L."/>
        </authorList>
    </citation>
    <scope>NUCLEOTIDE SEQUENCE</scope>
    <source>
        <strain evidence="1">E7-10</strain>
    </source>
</reference>
<sequence length="61" mass="6625">MDGLKRLRDWYAYVPPDLPAGEARIFSGAKIGYSVLIALQGVSACTPGRLWPVSSVGKIYL</sequence>
<gene>
    <name evidence="1" type="ORF">OOZ53_13320</name>
</gene>
<evidence type="ECO:0000313" key="1">
    <source>
        <dbReference type="EMBL" id="MDA4846340.1"/>
    </source>
</evidence>
<dbReference type="Proteomes" id="UP001148313">
    <property type="component" value="Unassembled WGS sequence"/>
</dbReference>
<comment type="caution">
    <text evidence="1">The sequence shown here is derived from an EMBL/GenBank/DDBJ whole genome shotgun (WGS) entry which is preliminary data.</text>
</comment>
<organism evidence="1 2">
    <name type="scientific">Hoeflea poritis</name>
    <dbReference type="NCBI Taxonomy" id="2993659"/>
    <lineage>
        <taxon>Bacteria</taxon>
        <taxon>Pseudomonadati</taxon>
        <taxon>Pseudomonadota</taxon>
        <taxon>Alphaproteobacteria</taxon>
        <taxon>Hyphomicrobiales</taxon>
        <taxon>Rhizobiaceae</taxon>
        <taxon>Hoeflea</taxon>
    </lineage>
</organism>
<name>A0ABT4VNR6_9HYPH</name>